<dbReference type="AlphaFoldDB" id="A0A2G8SIN4"/>
<proteinExistence type="predicted"/>
<organism evidence="2 3">
    <name type="scientific">Ganoderma sinense ZZ0214-1</name>
    <dbReference type="NCBI Taxonomy" id="1077348"/>
    <lineage>
        <taxon>Eukaryota</taxon>
        <taxon>Fungi</taxon>
        <taxon>Dikarya</taxon>
        <taxon>Basidiomycota</taxon>
        <taxon>Agaricomycotina</taxon>
        <taxon>Agaricomycetes</taxon>
        <taxon>Polyporales</taxon>
        <taxon>Polyporaceae</taxon>
        <taxon>Ganoderma</taxon>
    </lineage>
</organism>
<evidence type="ECO:0000256" key="1">
    <source>
        <dbReference type="SAM" id="MobiDB-lite"/>
    </source>
</evidence>
<protein>
    <submittedName>
        <fullName evidence="2">Uncharacterized protein</fullName>
    </submittedName>
</protein>
<dbReference type="STRING" id="1077348.A0A2G8SIN4"/>
<dbReference type="Proteomes" id="UP000230002">
    <property type="component" value="Unassembled WGS sequence"/>
</dbReference>
<comment type="caution">
    <text evidence="2">The sequence shown here is derived from an EMBL/GenBank/DDBJ whole genome shotgun (WGS) entry which is preliminary data.</text>
</comment>
<keyword evidence="3" id="KW-1185">Reference proteome</keyword>
<dbReference type="OrthoDB" id="2796692at2759"/>
<dbReference type="Gene3D" id="1.25.40.180">
    <property type="match status" value="2"/>
</dbReference>
<feature type="region of interest" description="Disordered" evidence="1">
    <location>
        <begin position="444"/>
        <end position="464"/>
    </location>
</feature>
<gene>
    <name evidence="2" type="ORF">GSI_04040</name>
</gene>
<reference evidence="2 3" key="1">
    <citation type="journal article" date="2015" name="Sci. Rep.">
        <title>Chromosome-level genome map provides insights into diverse defense mechanisms in the medicinal fungus Ganoderma sinense.</title>
        <authorList>
            <person name="Zhu Y."/>
            <person name="Xu J."/>
            <person name="Sun C."/>
            <person name="Zhou S."/>
            <person name="Xu H."/>
            <person name="Nelson D.R."/>
            <person name="Qian J."/>
            <person name="Song J."/>
            <person name="Luo H."/>
            <person name="Xiang L."/>
            <person name="Li Y."/>
            <person name="Xu Z."/>
            <person name="Ji A."/>
            <person name="Wang L."/>
            <person name="Lu S."/>
            <person name="Hayward A."/>
            <person name="Sun W."/>
            <person name="Li X."/>
            <person name="Schwartz D.C."/>
            <person name="Wang Y."/>
            <person name="Chen S."/>
        </authorList>
    </citation>
    <scope>NUCLEOTIDE SEQUENCE [LARGE SCALE GENOMIC DNA]</scope>
    <source>
        <strain evidence="2 3">ZZ0214-1</strain>
    </source>
</reference>
<accession>A0A2G8SIN4</accession>
<dbReference type="SUPFAM" id="SSF48371">
    <property type="entry name" value="ARM repeat"/>
    <property type="match status" value="1"/>
</dbReference>
<sequence length="468" mass="50644">MHSPTTPRALSTSKLFASAWRPWSIPSDWLSTRRTLCGLLNKVTPGNLSRVADRFAALATRIERSGDAASAEACAHILVHRCIADPARIALYASLVQRAADEVEGESLRWRSVDPYHLDDPATSLPAAVRAVLLASLDSANRGGREGERDARTLAGFAGELLVLGVLSPEDVQDIVASLFDGIAGECHSEAHCVMLCSMLRPIVSSTEASHLIDSLSLMAQIEGVLKEDMITLKARYMMMSMLDHCMYPRPRDAFGSDVQRSEIYGLHDDGAEDGPTHAVNHSTQTANIDIDGSDPTAENCTRYAHTFFTTRNIAGAEQFFHKLPPQEFHLLTGTLISTALGSGDETDAVAVASFLALPSVRRAHNEDSAAFSKVIEAEIVMLEDTVLDCPSAYRAMATMLHAADLPTHLVEDLASRIIVSKNPARDRLLEEFNALNVGTDDALEQSEDGAEYTSGEEGSAPGYAYAY</sequence>
<dbReference type="InterPro" id="IPR016024">
    <property type="entry name" value="ARM-type_fold"/>
</dbReference>
<evidence type="ECO:0000313" key="2">
    <source>
        <dbReference type="EMBL" id="PIL33418.1"/>
    </source>
</evidence>
<dbReference type="EMBL" id="AYKW01000007">
    <property type="protein sequence ID" value="PIL33418.1"/>
    <property type="molecule type" value="Genomic_DNA"/>
</dbReference>
<name>A0A2G8SIN4_9APHY</name>
<evidence type="ECO:0000313" key="3">
    <source>
        <dbReference type="Proteomes" id="UP000230002"/>
    </source>
</evidence>